<dbReference type="OrthoDB" id="3045089at2759"/>
<dbReference type="InterPro" id="IPR017455">
    <property type="entry name" value="Znf_FYVE-rel"/>
</dbReference>
<dbReference type="GeneID" id="63820467"/>
<dbReference type="AlphaFoldDB" id="A0A165CSD4"/>
<dbReference type="Gene3D" id="3.30.40.10">
    <property type="entry name" value="Zinc/RING finger domain, C3HC4 (zinc finger)"/>
    <property type="match status" value="1"/>
</dbReference>
<dbReference type="InterPro" id="IPR000306">
    <property type="entry name" value="Znf_FYVE"/>
</dbReference>
<dbReference type="SMART" id="SM00064">
    <property type="entry name" value="FYVE"/>
    <property type="match status" value="1"/>
</dbReference>
<evidence type="ECO:0000313" key="6">
    <source>
        <dbReference type="EMBL" id="KZT03353.1"/>
    </source>
</evidence>
<keyword evidence="7" id="KW-1185">Reference proteome</keyword>
<keyword evidence="1" id="KW-0479">Metal-binding</keyword>
<feature type="domain" description="FYVE-type" evidence="5">
    <location>
        <begin position="12"/>
        <end position="76"/>
    </location>
</feature>
<dbReference type="EMBL" id="KV427644">
    <property type="protein sequence ID" value="KZT03353.1"/>
    <property type="molecule type" value="Genomic_DNA"/>
</dbReference>
<proteinExistence type="predicted"/>
<sequence length="121" mass="13562">LSFLSRPPPEYSGSEQSCRKCDKVFNIVFAHSCKCNHCGYLYCHSCMDFQALMPHRGNGPGFDVTSVCGFCIDNLMITAGRKSYLRELRPSKLKKYVGDYNIKISGVVEKDDLIDAIIAAR</sequence>
<dbReference type="InterPro" id="IPR011011">
    <property type="entry name" value="Znf_FYVE_PHD"/>
</dbReference>
<dbReference type="RefSeq" id="XP_040761093.1">
    <property type="nucleotide sequence ID" value="XM_040903436.1"/>
</dbReference>
<dbReference type="GO" id="GO:0008270">
    <property type="term" value="F:zinc ion binding"/>
    <property type="evidence" value="ECO:0007669"/>
    <property type="project" value="UniProtKB-KW"/>
</dbReference>
<organism evidence="6 7">
    <name type="scientific">Laetiporus sulphureus 93-53</name>
    <dbReference type="NCBI Taxonomy" id="1314785"/>
    <lineage>
        <taxon>Eukaryota</taxon>
        <taxon>Fungi</taxon>
        <taxon>Dikarya</taxon>
        <taxon>Basidiomycota</taxon>
        <taxon>Agaricomycotina</taxon>
        <taxon>Agaricomycetes</taxon>
        <taxon>Polyporales</taxon>
        <taxon>Laetiporus</taxon>
    </lineage>
</organism>
<dbReference type="Proteomes" id="UP000076871">
    <property type="component" value="Unassembled WGS sequence"/>
</dbReference>
<evidence type="ECO:0000256" key="3">
    <source>
        <dbReference type="ARBA" id="ARBA00022833"/>
    </source>
</evidence>
<dbReference type="STRING" id="1314785.A0A165CSD4"/>
<reference evidence="6 7" key="1">
    <citation type="journal article" date="2016" name="Mol. Biol. Evol.">
        <title>Comparative Genomics of Early-Diverging Mushroom-Forming Fungi Provides Insights into the Origins of Lignocellulose Decay Capabilities.</title>
        <authorList>
            <person name="Nagy L.G."/>
            <person name="Riley R."/>
            <person name="Tritt A."/>
            <person name="Adam C."/>
            <person name="Daum C."/>
            <person name="Floudas D."/>
            <person name="Sun H."/>
            <person name="Yadav J.S."/>
            <person name="Pangilinan J."/>
            <person name="Larsson K.H."/>
            <person name="Matsuura K."/>
            <person name="Barry K."/>
            <person name="Labutti K."/>
            <person name="Kuo R."/>
            <person name="Ohm R.A."/>
            <person name="Bhattacharya S.S."/>
            <person name="Shirouzu T."/>
            <person name="Yoshinaga Y."/>
            <person name="Martin F.M."/>
            <person name="Grigoriev I.V."/>
            <person name="Hibbett D.S."/>
        </authorList>
    </citation>
    <scope>NUCLEOTIDE SEQUENCE [LARGE SCALE GENOMIC DNA]</scope>
    <source>
        <strain evidence="6 7">93-53</strain>
    </source>
</reference>
<evidence type="ECO:0000256" key="1">
    <source>
        <dbReference type="ARBA" id="ARBA00022723"/>
    </source>
</evidence>
<evidence type="ECO:0000313" key="7">
    <source>
        <dbReference type="Proteomes" id="UP000076871"/>
    </source>
</evidence>
<feature type="non-terminal residue" evidence="6">
    <location>
        <position position="121"/>
    </location>
</feature>
<keyword evidence="3" id="KW-0862">Zinc</keyword>
<accession>A0A165CSD4</accession>
<dbReference type="InterPro" id="IPR013083">
    <property type="entry name" value="Znf_RING/FYVE/PHD"/>
</dbReference>
<feature type="non-terminal residue" evidence="6">
    <location>
        <position position="1"/>
    </location>
</feature>
<evidence type="ECO:0000259" key="5">
    <source>
        <dbReference type="PROSITE" id="PS50178"/>
    </source>
</evidence>
<dbReference type="InParanoid" id="A0A165CSD4"/>
<evidence type="ECO:0000256" key="4">
    <source>
        <dbReference type="PROSITE-ProRule" id="PRU00091"/>
    </source>
</evidence>
<evidence type="ECO:0000256" key="2">
    <source>
        <dbReference type="ARBA" id="ARBA00022771"/>
    </source>
</evidence>
<dbReference type="PROSITE" id="PS50178">
    <property type="entry name" value="ZF_FYVE"/>
    <property type="match status" value="1"/>
</dbReference>
<protein>
    <recommendedName>
        <fullName evidence="5">FYVE-type domain-containing protein</fullName>
    </recommendedName>
</protein>
<keyword evidence="2 4" id="KW-0863">Zinc-finger</keyword>
<name>A0A165CSD4_9APHY</name>
<dbReference type="SUPFAM" id="SSF57903">
    <property type="entry name" value="FYVE/PHD zinc finger"/>
    <property type="match status" value="1"/>
</dbReference>
<gene>
    <name evidence="6" type="ORF">LAESUDRAFT_634390</name>
</gene>